<dbReference type="Pfam" id="PF15921">
    <property type="entry name" value="CCDC158"/>
    <property type="match status" value="1"/>
</dbReference>
<keyword evidence="3" id="KW-1185">Reference proteome</keyword>
<dbReference type="InterPro" id="IPR031809">
    <property type="entry name" value="CCDC158"/>
</dbReference>
<proteinExistence type="predicted"/>
<accession>A0A3L8S3G7</accession>
<evidence type="ECO:0000313" key="3">
    <source>
        <dbReference type="Proteomes" id="UP000276834"/>
    </source>
</evidence>
<evidence type="ECO:0000313" key="2">
    <source>
        <dbReference type="EMBL" id="RLV96747.1"/>
    </source>
</evidence>
<reference evidence="2 3" key="1">
    <citation type="journal article" date="2018" name="Proc. R. Soc. B">
        <title>A non-coding region near Follistatin controls head colour polymorphism in the Gouldian finch.</title>
        <authorList>
            <person name="Toomey M.B."/>
            <person name="Marques C.I."/>
            <person name="Andrade P."/>
            <person name="Araujo P.M."/>
            <person name="Sabatino S."/>
            <person name="Gazda M.A."/>
            <person name="Afonso S."/>
            <person name="Lopes R.J."/>
            <person name="Corbo J.C."/>
            <person name="Carneiro M."/>
        </authorList>
    </citation>
    <scope>NUCLEOTIDE SEQUENCE [LARGE SCALE GENOMIC DNA]</scope>
    <source>
        <strain evidence="2">Red01</strain>
        <tissue evidence="2">Muscle</tissue>
    </source>
</reference>
<gene>
    <name evidence="2" type="ORF">DV515_00012555</name>
</gene>
<evidence type="ECO:0000256" key="1">
    <source>
        <dbReference type="SAM" id="Coils"/>
    </source>
</evidence>
<feature type="coiled-coil region" evidence="1">
    <location>
        <begin position="30"/>
        <end position="57"/>
    </location>
</feature>
<dbReference type="EMBL" id="QUSF01000069">
    <property type="protein sequence ID" value="RLV96747.1"/>
    <property type="molecule type" value="Genomic_DNA"/>
</dbReference>
<dbReference type="Proteomes" id="UP000276834">
    <property type="component" value="Unassembled WGS sequence"/>
</dbReference>
<dbReference type="PANTHER" id="PTHR47615:SF1">
    <property type="entry name" value="COILED-COIL DOMAIN-CONTAINING PROTEIN 158"/>
    <property type="match status" value="1"/>
</dbReference>
<feature type="non-terminal residue" evidence="2">
    <location>
        <position position="1"/>
    </location>
</feature>
<name>A0A3L8S3G7_CHLGU</name>
<keyword evidence="1" id="KW-0175">Coiled coil</keyword>
<dbReference type="AlphaFoldDB" id="A0A3L8S3G7"/>
<dbReference type="OrthoDB" id="9218692at2759"/>
<dbReference type="PANTHER" id="PTHR47615">
    <property type="entry name" value="COILED-COIL DOMAIN-CONTAINING PROTEIN 158"/>
    <property type="match status" value="1"/>
</dbReference>
<protein>
    <submittedName>
        <fullName evidence="2">Uncharacterized protein</fullName>
    </submittedName>
</protein>
<comment type="caution">
    <text evidence="2">The sequence shown here is derived from an EMBL/GenBank/DDBJ whole genome shotgun (WGS) entry which is preliminary data.</text>
</comment>
<sequence length="152" mass="17189">IKLHKKETELCLKKSKTSDFGIRTQNSITMDQLRRQLDNRNMQLQIMEKALKEIRMECHRQMQCQMAATEEKNESIGRISSLTVQLDMTKEALRKVPEVWQPNRGIWRLLGSLRSGGLSAGERREPLGLAGRKSGSCLASLAAGCRSSSMKE</sequence>
<organism evidence="2 3">
    <name type="scientific">Chloebia gouldiae</name>
    <name type="common">Gouldian finch</name>
    <name type="synonym">Erythrura gouldiae</name>
    <dbReference type="NCBI Taxonomy" id="44316"/>
    <lineage>
        <taxon>Eukaryota</taxon>
        <taxon>Metazoa</taxon>
        <taxon>Chordata</taxon>
        <taxon>Craniata</taxon>
        <taxon>Vertebrata</taxon>
        <taxon>Euteleostomi</taxon>
        <taxon>Archelosauria</taxon>
        <taxon>Archosauria</taxon>
        <taxon>Dinosauria</taxon>
        <taxon>Saurischia</taxon>
        <taxon>Theropoda</taxon>
        <taxon>Coelurosauria</taxon>
        <taxon>Aves</taxon>
        <taxon>Neognathae</taxon>
        <taxon>Neoaves</taxon>
        <taxon>Telluraves</taxon>
        <taxon>Australaves</taxon>
        <taxon>Passeriformes</taxon>
        <taxon>Passeroidea</taxon>
        <taxon>Passeridae</taxon>
        <taxon>Chloebia</taxon>
    </lineage>
</organism>